<dbReference type="AlphaFoldDB" id="A0A0L0P068"/>
<evidence type="ECO:0000313" key="1">
    <source>
        <dbReference type="EMBL" id="KND99668.1"/>
    </source>
</evidence>
<protein>
    <submittedName>
        <fullName evidence="1">Uncharacterized protein</fullName>
    </submittedName>
</protein>
<organism evidence="1 2">
    <name type="scientific">Candidozyma auris</name>
    <name type="common">Yeast</name>
    <name type="synonym">Candida auris</name>
    <dbReference type="NCBI Taxonomy" id="498019"/>
    <lineage>
        <taxon>Eukaryota</taxon>
        <taxon>Fungi</taxon>
        <taxon>Dikarya</taxon>
        <taxon>Ascomycota</taxon>
        <taxon>Saccharomycotina</taxon>
        <taxon>Pichiomycetes</taxon>
        <taxon>Metschnikowiaceae</taxon>
        <taxon>Candidozyma</taxon>
    </lineage>
</organism>
<gene>
    <name evidence="1" type="ORF">QG37_03463</name>
</gene>
<evidence type="ECO:0000313" key="2">
    <source>
        <dbReference type="Proteomes" id="UP000037122"/>
    </source>
</evidence>
<dbReference type="VEuPathDB" id="FungiDB:QG37_03463"/>
<comment type="caution">
    <text evidence="1">The sequence shown here is derived from an EMBL/GenBank/DDBJ whole genome shotgun (WGS) entry which is preliminary data.</text>
</comment>
<accession>A0A0L0P068</accession>
<dbReference type="EMBL" id="LGST01000022">
    <property type="protein sequence ID" value="KND99668.1"/>
    <property type="molecule type" value="Genomic_DNA"/>
</dbReference>
<proteinExistence type="predicted"/>
<dbReference type="Proteomes" id="UP000037122">
    <property type="component" value="Unassembled WGS sequence"/>
</dbReference>
<sequence length="52" mass="6060">MCFIEAGPQNDEEKKLGPSIVANIIEESKTRLLSRIPDRQWQRVIHKIKQSK</sequence>
<reference evidence="2" key="1">
    <citation type="journal article" date="2015" name="BMC Genomics">
        <title>Draft genome of a commonly misdiagnosed multidrug resistant pathogen Candida auris.</title>
        <authorList>
            <person name="Chatterjee S."/>
            <person name="Alampalli S.V."/>
            <person name="Nageshan R.K."/>
            <person name="Chettiar S.T."/>
            <person name="Joshi S."/>
            <person name="Tatu U.S."/>
        </authorList>
    </citation>
    <scope>NUCLEOTIDE SEQUENCE [LARGE SCALE GENOMIC DNA]</scope>
    <source>
        <strain evidence="2">6684</strain>
    </source>
</reference>
<name>A0A0L0P068_CANAR</name>